<dbReference type="InterPro" id="IPR007693">
    <property type="entry name" value="DNA_helicase_DnaB-like_N"/>
</dbReference>
<dbReference type="PANTHER" id="PTHR30153">
    <property type="entry name" value="REPLICATIVE DNA HELICASE DNAB"/>
    <property type="match status" value="1"/>
</dbReference>
<dbReference type="InterPro" id="IPR016136">
    <property type="entry name" value="DNA_helicase_N/primase_C"/>
</dbReference>
<proteinExistence type="inferred from homology"/>
<dbReference type="SUPFAM" id="SSF52540">
    <property type="entry name" value="P-loop containing nucleoside triphosphate hydrolases"/>
    <property type="match status" value="1"/>
</dbReference>
<dbReference type="FunFam" id="1.10.860.10:FF:000001">
    <property type="entry name" value="Replicative DNA helicase"/>
    <property type="match status" value="1"/>
</dbReference>
<dbReference type="PROSITE" id="PS51199">
    <property type="entry name" value="SF4_HELICASE"/>
    <property type="match status" value="1"/>
</dbReference>
<dbReference type="GO" id="GO:0006269">
    <property type="term" value="P:DNA replication, synthesis of primer"/>
    <property type="evidence" value="ECO:0007669"/>
    <property type="project" value="UniProtKB-UniRule"/>
</dbReference>
<evidence type="ECO:0000256" key="5">
    <source>
        <dbReference type="ARBA" id="ARBA00022801"/>
    </source>
</evidence>
<evidence type="ECO:0000256" key="10">
    <source>
        <dbReference type="ARBA" id="ARBA00048954"/>
    </source>
</evidence>
<protein>
    <recommendedName>
        <fullName evidence="11 12">Replicative DNA helicase</fullName>
        <ecNumber evidence="11 12">5.6.2.3</ecNumber>
    </recommendedName>
</protein>
<dbReference type="Proteomes" id="UP000228743">
    <property type="component" value="Unassembled WGS sequence"/>
</dbReference>
<dbReference type="InterPro" id="IPR027417">
    <property type="entry name" value="P-loop_NTPase"/>
</dbReference>
<evidence type="ECO:0000256" key="6">
    <source>
        <dbReference type="ARBA" id="ARBA00022806"/>
    </source>
</evidence>
<reference evidence="15" key="1">
    <citation type="submission" date="2017-09" db="EMBL/GenBank/DDBJ databases">
        <title>Depth-based differentiation of microbial function through sediment-hosted aquifers and enrichment of novel symbionts in the deep terrestrial subsurface.</title>
        <authorList>
            <person name="Probst A.J."/>
            <person name="Ladd B."/>
            <person name="Jarett J.K."/>
            <person name="Geller-Mcgrath D.E."/>
            <person name="Sieber C.M.K."/>
            <person name="Emerson J.B."/>
            <person name="Anantharaman K."/>
            <person name="Thomas B.C."/>
            <person name="Malmstrom R."/>
            <person name="Stieglmeier M."/>
            <person name="Klingl A."/>
            <person name="Woyke T."/>
            <person name="Ryan C.M."/>
            <person name="Banfield J.F."/>
        </authorList>
    </citation>
    <scope>NUCLEOTIDE SEQUENCE [LARGE SCALE GENOMIC DNA]</scope>
</reference>
<comment type="catalytic activity">
    <reaction evidence="10 12">
        <text>ATP + H2O = ADP + phosphate + H(+)</text>
        <dbReference type="Rhea" id="RHEA:13065"/>
        <dbReference type="ChEBI" id="CHEBI:15377"/>
        <dbReference type="ChEBI" id="CHEBI:15378"/>
        <dbReference type="ChEBI" id="CHEBI:30616"/>
        <dbReference type="ChEBI" id="CHEBI:43474"/>
        <dbReference type="ChEBI" id="CHEBI:456216"/>
        <dbReference type="EC" id="5.6.2.3"/>
    </reaction>
</comment>
<accession>A0A2M7VX89</accession>
<dbReference type="GO" id="GO:0016887">
    <property type="term" value="F:ATP hydrolysis activity"/>
    <property type="evidence" value="ECO:0007669"/>
    <property type="project" value="RHEA"/>
</dbReference>
<evidence type="ECO:0000256" key="7">
    <source>
        <dbReference type="ARBA" id="ARBA00022840"/>
    </source>
</evidence>
<keyword evidence="5 12" id="KW-0378">Hydrolase</keyword>
<gene>
    <name evidence="14" type="primary">dnaB</name>
    <name evidence="14" type="ORF">COX68_03560</name>
</gene>
<feature type="domain" description="SF4 helicase" evidence="13">
    <location>
        <begin position="174"/>
        <end position="451"/>
    </location>
</feature>
<keyword evidence="8 12" id="KW-0238">DNA-binding</keyword>
<keyword evidence="3 12" id="KW-0235">DNA replication</keyword>
<evidence type="ECO:0000256" key="1">
    <source>
        <dbReference type="ARBA" id="ARBA00008428"/>
    </source>
</evidence>
<dbReference type="Gene3D" id="3.40.50.300">
    <property type="entry name" value="P-loop containing nucleotide triphosphate hydrolases"/>
    <property type="match status" value="1"/>
</dbReference>
<comment type="function">
    <text evidence="12">The main replicative DNA helicase, it participates in initiation and elongation during chromosome replication. Travels ahead of the DNA replisome, separating dsDNA into templates for DNA synthesis. A processive ATP-dependent 5'-3' DNA helicase it has DNA-dependent ATPase activity.</text>
</comment>
<dbReference type="GO" id="GO:1990077">
    <property type="term" value="C:primosome complex"/>
    <property type="evidence" value="ECO:0007669"/>
    <property type="project" value="UniProtKB-UniRule"/>
</dbReference>
<dbReference type="EC" id="5.6.2.3" evidence="11 12"/>
<comment type="caution">
    <text evidence="14">The sequence shown here is derived from an EMBL/GenBank/DDBJ whole genome shotgun (WGS) entry which is preliminary data.</text>
</comment>
<evidence type="ECO:0000256" key="12">
    <source>
        <dbReference type="RuleBase" id="RU362085"/>
    </source>
</evidence>
<dbReference type="CDD" id="cd00984">
    <property type="entry name" value="DnaB_C"/>
    <property type="match status" value="1"/>
</dbReference>
<evidence type="ECO:0000256" key="4">
    <source>
        <dbReference type="ARBA" id="ARBA00022741"/>
    </source>
</evidence>
<evidence type="ECO:0000256" key="9">
    <source>
        <dbReference type="ARBA" id="ARBA00023235"/>
    </source>
</evidence>
<dbReference type="Pfam" id="PF00772">
    <property type="entry name" value="DnaB"/>
    <property type="match status" value="1"/>
</dbReference>
<dbReference type="Gene3D" id="1.10.860.10">
    <property type="entry name" value="DNAb Helicase, Chain A"/>
    <property type="match status" value="1"/>
</dbReference>
<keyword evidence="6 12" id="KW-0347">Helicase</keyword>
<evidence type="ECO:0000313" key="14">
    <source>
        <dbReference type="EMBL" id="PJA08960.1"/>
    </source>
</evidence>
<dbReference type="InterPro" id="IPR007694">
    <property type="entry name" value="DNA_helicase_DnaB-like_C"/>
</dbReference>
<dbReference type="GO" id="GO:0003677">
    <property type="term" value="F:DNA binding"/>
    <property type="evidence" value="ECO:0007669"/>
    <property type="project" value="UniProtKB-UniRule"/>
</dbReference>
<dbReference type="NCBIfam" id="TIGR00665">
    <property type="entry name" value="DnaB"/>
    <property type="match status" value="1"/>
</dbReference>
<keyword evidence="4 12" id="KW-0547">Nucleotide-binding</keyword>
<evidence type="ECO:0000313" key="15">
    <source>
        <dbReference type="Proteomes" id="UP000228743"/>
    </source>
</evidence>
<dbReference type="SUPFAM" id="SSF48024">
    <property type="entry name" value="N-terminal domain of DnaB helicase"/>
    <property type="match status" value="1"/>
</dbReference>
<comment type="similarity">
    <text evidence="1 12">Belongs to the helicase family. DnaB subfamily.</text>
</comment>
<dbReference type="InterPro" id="IPR036185">
    <property type="entry name" value="DNA_heli_DnaB-like_N_sf"/>
</dbReference>
<dbReference type="GO" id="GO:0005524">
    <property type="term" value="F:ATP binding"/>
    <property type="evidence" value="ECO:0007669"/>
    <property type="project" value="UniProtKB-UniRule"/>
</dbReference>
<evidence type="ECO:0000256" key="3">
    <source>
        <dbReference type="ARBA" id="ARBA00022705"/>
    </source>
</evidence>
<keyword evidence="2 12" id="KW-0639">Primosome</keyword>
<dbReference type="NCBIfam" id="NF004384">
    <property type="entry name" value="PRK05748.1"/>
    <property type="match status" value="1"/>
</dbReference>
<dbReference type="InterPro" id="IPR007692">
    <property type="entry name" value="DNA_helicase_DnaB"/>
</dbReference>
<dbReference type="PANTHER" id="PTHR30153:SF2">
    <property type="entry name" value="REPLICATIVE DNA HELICASE"/>
    <property type="match status" value="1"/>
</dbReference>
<keyword evidence="9" id="KW-0413">Isomerase</keyword>
<evidence type="ECO:0000256" key="2">
    <source>
        <dbReference type="ARBA" id="ARBA00022515"/>
    </source>
</evidence>
<evidence type="ECO:0000256" key="11">
    <source>
        <dbReference type="NCBIfam" id="TIGR00665"/>
    </source>
</evidence>
<dbReference type="AlphaFoldDB" id="A0A2M7VX89"/>
<sequence>MEKMPPQNIEAEQSLLSCLLIDKDAIIKVADIISENDFYKDAHRIIFTTVKELYNHHEPIDILSLANRLEEKKQLTDIGGRTYLANLSSFVATSSNVVHYANIIQRKATLRRLQTAASEIMDLSYQEEEEIDKILDQTEQKIFSVSQKYLKNTFLPIDNLLTEAFERIDELHKHGGKLRGLPTGFPDLDNILAGLQKSDLIILAARPSVGKTSLALDIARQAAIRSKEGVGLFSLEMSKEQLVDRLLCSQSHVNLWKMRTGKLSDREEDNDFTRIGEAMGQLSEAPIYIDDSPISSIMEIRTKSRRLQMEKGLGLLVIDYLQLMEGRGRYGDNRVQEVAEISRGLKAIARELNIPVLALSQLSRAVEQTGGPAIPRLAHLRESGSIEQDADVVMFIYRKAADRHYSRDDLPEAEKNLAQIYIAKHRNGPTGKIELFFNEEIVSFSSVEKTGMEEPPEF</sequence>
<name>A0A2M7VX89_9BACT</name>
<evidence type="ECO:0000259" key="13">
    <source>
        <dbReference type="PROSITE" id="PS51199"/>
    </source>
</evidence>
<evidence type="ECO:0000256" key="8">
    <source>
        <dbReference type="ARBA" id="ARBA00023125"/>
    </source>
</evidence>
<dbReference type="Pfam" id="PF03796">
    <property type="entry name" value="DnaB_C"/>
    <property type="match status" value="1"/>
</dbReference>
<dbReference type="GO" id="GO:0043139">
    <property type="term" value="F:5'-3' DNA helicase activity"/>
    <property type="evidence" value="ECO:0007669"/>
    <property type="project" value="UniProtKB-EC"/>
</dbReference>
<dbReference type="GO" id="GO:0005829">
    <property type="term" value="C:cytosol"/>
    <property type="evidence" value="ECO:0007669"/>
    <property type="project" value="TreeGrafter"/>
</dbReference>
<dbReference type="EMBL" id="PFPX01000096">
    <property type="protein sequence ID" value="PJA08960.1"/>
    <property type="molecule type" value="Genomic_DNA"/>
</dbReference>
<keyword evidence="7 12" id="KW-0067">ATP-binding</keyword>
<organism evidence="14 15">
    <name type="scientific">Candidatus Falkowbacteria bacterium CG_4_10_14_0_2_um_filter_41_15</name>
    <dbReference type="NCBI Taxonomy" id="1974554"/>
    <lineage>
        <taxon>Bacteria</taxon>
        <taxon>Candidatus Falkowiibacteriota</taxon>
    </lineage>
</organism>